<gene>
    <name evidence="2" type="ORF">BN46_1426</name>
    <name evidence="3" type="ORF">HMPREF9719_01564</name>
</gene>
<dbReference type="EMBL" id="AHAE01000074">
    <property type="protein sequence ID" value="EJZ81521.1"/>
    <property type="molecule type" value="Genomic_DNA"/>
</dbReference>
<dbReference type="Proteomes" id="UP000006078">
    <property type="component" value="Unassembled WGS sequence"/>
</dbReference>
<feature type="region of interest" description="Disordered" evidence="1">
    <location>
        <begin position="166"/>
        <end position="187"/>
    </location>
</feature>
<dbReference type="eggNOG" id="ENOG5031ITU">
    <property type="taxonomic scope" value="Bacteria"/>
</dbReference>
<evidence type="ECO:0000313" key="2">
    <source>
        <dbReference type="EMBL" id="CCI84138.1"/>
    </source>
</evidence>
<dbReference type="OrthoDB" id="4415055at2"/>
<reference evidence="2 5" key="1">
    <citation type="journal article" date="2012" name="J. Bacteriol.">
        <title>Draft Genome Sequence of Turicella otitidis ATCC 51513, Isolated from Middle Ear Fluid from a Child with Otitis Media.</title>
        <authorList>
            <person name="Brinkrolf K."/>
            <person name="Schneider J."/>
            <person name="Knecht M."/>
            <person name="Ruckert C."/>
            <person name="Tauch A."/>
        </authorList>
    </citation>
    <scope>NUCLEOTIDE SEQUENCE [LARGE SCALE GENOMIC DNA]</scope>
    <source>
        <strain evidence="2 5">ATCC 51513</strain>
    </source>
</reference>
<dbReference type="HOGENOM" id="CLU_090942_0_0_11"/>
<comment type="caution">
    <text evidence="2">The sequence shown here is derived from an EMBL/GenBank/DDBJ whole genome shotgun (WGS) entry which is preliminary data.</text>
</comment>
<accession>I7IXY1</accession>
<evidence type="ECO:0000313" key="3">
    <source>
        <dbReference type="EMBL" id="EJZ81521.1"/>
    </source>
</evidence>
<proteinExistence type="predicted"/>
<protein>
    <submittedName>
        <fullName evidence="2">Uncharacterized protein</fullName>
    </submittedName>
</protein>
<dbReference type="AlphaFoldDB" id="I7IXY1"/>
<name>I7IXY1_9CORY</name>
<dbReference type="STRING" id="29321.AAV33_03195"/>
<evidence type="ECO:0000313" key="5">
    <source>
        <dbReference type="Proteomes" id="UP000011016"/>
    </source>
</evidence>
<organism evidence="2 5">
    <name type="scientific">Corynebacterium otitidis ATCC 51513</name>
    <dbReference type="NCBI Taxonomy" id="883169"/>
    <lineage>
        <taxon>Bacteria</taxon>
        <taxon>Bacillati</taxon>
        <taxon>Actinomycetota</taxon>
        <taxon>Actinomycetes</taxon>
        <taxon>Mycobacteriales</taxon>
        <taxon>Corynebacteriaceae</taxon>
        <taxon>Corynebacterium</taxon>
    </lineage>
</organism>
<keyword evidence="4" id="KW-1185">Reference proteome</keyword>
<dbReference type="Proteomes" id="UP000011016">
    <property type="component" value="Unassembled WGS sequence"/>
</dbReference>
<evidence type="ECO:0000313" key="4">
    <source>
        <dbReference type="Proteomes" id="UP000006078"/>
    </source>
</evidence>
<sequence length="253" mass="27289">MQDPERIDGVLEAVRRAWRGQPDLSLATLFAMLANEGLGWGTDDERLVRRLNELADARPAELPDGFGRVAMIDCEQPAARVTIDGRAKAVTVVPAADPARATAWRYGRLGTVAVGWPVAVYDEEGIRHRLGVCRAIAVAARLPRASLGGLTPEKLGEERYLVDVEDGTDGAPAAPEGAHDESPGPGVGRRLLVARRMTVVDAHRRETARRRITWQRIEALEAGGPVLVVDGGGRRRYLGVARAVHPVDLPEAG</sequence>
<dbReference type="EMBL" id="CAJZ01000210">
    <property type="protein sequence ID" value="CCI84138.1"/>
    <property type="molecule type" value="Genomic_DNA"/>
</dbReference>
<evidence type="ECO:0000256" key="1">
    <source>
        <dbReference type="SAM" id="MobiDB-lite"/>
    </source>
</evidence>
<reference evidence="3 4" key="2">
    <citation type="submission" date="2012-08" db="EMBL/GenBank/DDBJ databases">
        <title>The Genome Sequence of Turicella otitidis ATCC 51513.</title>
        <authorList>
            <consortium name="The Broad Institute Genome Sequencing Platform"/>
            <person name="Earl A."/>
            <person name="Ward D."/>
            <person name="Feldgarden M."/>
            <person name="Gevers D."/>
            <person name="Huys G."/>
            <person name="Walker B."/>
            <person name="Young S.K."/>
            <person name="Zeng Q."/>
            <person name="Gargeya S."/>
            <person name="Fitzgerald M."/>
            <person name="Haas B."/>
            <person name="Abouelleil A."/>
            <person name="Alvarado L."/>
            <person name="Arachchi H.M."/>
            <person name="Berlin A.M."/>
            <person name="Chapman S.B."/>
            <person name="Goldberg J."/>
            <person name="Griggs A."/>
            <person name="Gujja S."/>
            <person name="Hansen M."/>
            <person name="Howarth C."/>
            <person name="Imamovic A."/>
            <person name="Larimer J."/>
            <person name="McCowen C."/>
            <person name="Montmayeur A."/>
            <person name="Murphy C."/>
            <person name="Neiman D."/>
            <person name="Pearson M."/>
            <person name="Priest M."/>
            <person name="Roberts A."/>
            <person name="Saif S."/>
            <person name="Shea T."/>
            <person name="Sisk P."/>
            <person name="Sykes S."/>
            <person name="Wortman J."/>
            <person name="Nusbaum C."/>
            <person name="Birren B."/>
        </authorList>
    </citation>
    <scope>NUCLEOTIDE SEQUENCE [LARGE SCALE GENOMIC DNA]</scope>
    <source>
        <strain evidence="3 4">ATCC 51513</strain>
    </source>
</reference>
<dbReference type="RefSeq" id="WP_004601454.1">
    <property type="nucleotide sequence ID" value="NZ_HF541868.1"/>
</dbReference>